<dbReference type="AlphaFoldDB" id="A0A182ILC6"/>
<dbReference type="EnsemblMetazoa" id="AATE001328-RA">
    <property type="protein sequence ID" value="AATE001328-PA.1"/>
    <property type="gene ID" value="AATE001328"/>
</dbReference>
<dbReference type="InterPro" id="IPR003961">
    <property type="entry name" value="FN3_dom"/>
</dbReference>
<feature type="region of interest" description="Disordered" evidence="6">
    <location>
        <begin position="635"/>
        <end position="657"/>
    </location>
</feature>
<keyword evidence="3" id="KW-0677">Repeat</keyword>
<sequence length="687" mass="76653">MILQRKAGKYTTAACARCGCDKESFSTSLSTEVSGQSFRWASSGSGSGSGKQLMGWPARSVVPTSPCQVRLLAGDDIENIPVVKYVAVAGRNVTISCPGVNEHSLIDTLIWKTTQTVAEYVNGLPLVSNPRITLLPDNFSLHISPTSSADTAVYTCLFNDRHSPEAVADLLVQDVPDPPGRPLVVSFTSRSVDLSWAHSQDARNAPVTNFIIETRVGENGDWNQVPPIYTKSNLASYQVTALLPFTVYSFRIIAVNELGHSPPSKESYYFVTLREAPTGKPVTTIAHNTSATSVYISWKPPPPDTILGEFLGYRITYRTRDRHPDDVKEIYIRDSTVESHEIHSLETYTQYLVSIQVFNPEGLGPPTTVLVMTDEGVPTKPRNLSVLEITSTTIRISWLEPEKRNGVIHGYRVYYVYQNQTLLHLPILKNDAAQNAVFYYTLTNLKPYTDYRIIVTAFTLKYDGEPSEVSLRTDVGGPSPPRVQNLTCHSLDTLFFSWRIPRVYHASIDFYIVNYRNLEYDDSHEIRISANASIVETSMIIPNLTTNSAYEVKVRGATVSIVNPKKVVLGTYSEPIKITLRVNCEQYQPPPLRHNPYVDQELVILAGIVIGCFGLLLIILAVVLWRKCFHAAYDGGEQRPSERNDHKPVQSNGWKTSCDSNGIVQTSIPSEEYINGQQQAMIDRFHR</sequence>
<dbReference type="PROSITE" id="PS50835">
    <property type="entry name" value="IG_LIKE"/>
    <property type="match status" value="1"/>
</dbReference>
<organism evidence="8">
    <name type="scientific">Anopheles atroparvus</name>
    <name type="common">European mosquito</name>
    <dbReference type="NCBI Taxonomy" id="41427"/>
    <lineage>
        <taxon>Eukaryota</taxon>
        <taxon>Metazoa</taxon>
        <taxon>Ecdysozoa</taxon>
        <taxon>Arthropoda</taxon>
        <taxon>Hexapoda</taxon>
        <taxon>Insecta</taxon>
        <taxon>Pterygota</taxon>
        <taxon>Neoptera</taxon>
        <taxon>Endopterygota</taxon>
        <taxon>Diptera</taxon>
        <taxon>Nematocera</taxon>
        <taxon>Culicoidea</taxon>
        <taxon>Culicidae</taxon>
        <taxon>Anophelinae</taxon>
        <taxon>Anopheles</taxon>
    </lineage>
</organism>
<comment type="function">
    <text evidence="4">Putative protein tyrosine-protein phosphatase.</text>
</comment>
<comment type="subcellular location">
    <subcellularLocation>
        <location evidence="1">Cell membrane</location>
        <topology evidence="1">Single-pass type I membrane protein</topology>
    </subcellularLocation>
</comment>
<accession>A0A182ILC6</accession>
<dbReference type="FunFam" id="2.60.40.10:FF:001528">
    <property type="entry name" value="Tyrosine-protein phosphatase 99A"/>
    <property type="match status" value="1"/>
</dbReference>
<dbReference type="FunFam" id="2.60.40.10:FF:001386">
    <property type="entry name" value="Receptor-type tyrosine-protein phosphatase gamma"/>
    <property type="match status" value="1"/>
</dbReference>
<evidence type="ECO:0000256" key="6">
    <source>
        <dbReference type="SAM" id="MobiDB-lite"/>
    </source>
</evidence>
<evidence type="ECO:0000256" key="4">
    <source>
        <dbReference type="ARBA" id="ARBA00054262"/>
    </source>
</evidence>
<dbReference type="GO" id="GO:0005886">
    <property type="term" value="C:plasma membrane"/>
    <property type="evidence" value="ECO:0007669"/>
    <property type="project" value="UniProtKB-SubCell"/>
</dbReference>
<dbReference type="InterPro" id="IPR036116">
    <property type="entry name" value="FN3_sf"/>
</dbReference>
<dbReference type="PANTHER" id="PTHR13817">
    <property type="entry name" value="TITIN"/>
    <property type="match status" value="1"/>
</dbReference>
<dbReference type="Gene3D" id="2.60.40.10">
    <property type="entry name" value="Immunoglobulins"/>
    <property type="match status" value="5"/>
</dbReference>
<protein>
    <recommendedName>
        <fullName evidence="5">Putative receptor-type tyrosine-protein phosphatase mosPTP-1</fullName>
    </recommendedName>
</protein>
<dbReference type="FunFam" id="2.60.40.10:FF:002711">
    <property type="entry name" value="Receptor-type tyrosine-protein phosphatase gamma"/>
    <property type="match status" value="1"/>
</dbReference>
<dbReference type="InterPro" id="IPR007110">
    <property type="entry name" value="Ig-like_dom"/>
</dbReference>
<dbReference type="InterPro" id="IPR036179">
    <property type="entry name" value="Ig-like_dom_sf"/>
</dbReference>
<keyword evidence="2" id="KW-1003">Cell membrane</keyword>
<name>A0A182ILC6_ANOAO</name>
<keyword evidence="7" id="KW-1133">Transmembrane helix</keyword>
<dbReference type="STRING" id="41427.A0A182ILC6"/>
<feature type="compositionally biased region" description="Basic and acidic residues" evidence="6">
    <location>
        <begin position="636"/>
        <end position="648"/>
    </location>
</feature>
<dbReference type="FunFam" id="2.60.40.10:FF:000999">
    <property type="entry name" value="Uncharacterized protein, isoform D"/>
    <property type="match status" value="1"/>
</dbReference>
<proteinExistence type="predicted"/>
<evidence type="ECO:0000256" key="5">
    <source>
        <dbReference type="ARBA" id="ARBA00069497"/>
    </source>
</evidence>
<dbReference type="InterPro" id="IPR003599">
    <property type="entry name" value="Ig_sub"/>
</dbReference>
<reference evidence="8" key="1">
    <citation type="submission" date="2022-08" db="UniProtKB">
        <authorList>
            <consortium name="EnsemblMetazoa"/>
        </authorList>
    </citation>
    <scope>IDENTIFICATION</scope>
    <source>
        <strain evidence="8">EBRO</strain>
    </source>
</reference>
<keyword evidence="7" id="KW-0472">Membrane</keyword>
<dbReference type="SUPFAM" id="SSF48726">
    <property type="entry name" value="Immunoglobulin"/>
    <property type="match status" value="1"/>
</dbReference>
<dbReference type="SMART" id="SM00060">
    <property type="entry name" value="FN3"/>
    <property type="match status" value="4"/>
</dbReference>
<dbReference type="CDD" id="cd00063">
    <property type="entry name" value="FN3"/>
    <property type="match status" value="4"/>
</dbReference>
<evidence type="ECO:0000313" key="8">
    <source>
        <dbReference type="EnsemblMetazoa" id="AATE001328-PA.1"/>
    </source>
</evidence>
<feature type="transmembrane region" description="Helical" evidence="7">
    <location>
        <begin position="602"/>
        <end position="625"/>
    </location>
</feature>
<dbReference type="VEuPathDB" id="VectorBase:AATE001328"/>
<dbReference type="PROSITE" id="PS50853">
    <property type="entry name" value="FN3"/>
    <property type="match status" value="4"/>
</dbReference>
<evidence type="ECO:0000256" key="1">
    <source>
        <dbReference type="ARBA" id="ARBA00004251"/>
    </source>
</evidence>
<dbReference type="InterPro" id="IPR013783">
    <property type="entry name" value="Ig-like_fold"/>
</dbReference>
<dbReference type="Pfam" id="PF00041">
    <property type="entry name" value="fn3"/>
    <property type="match status" value="4"/>
</dbReference>
<dbReference type="InterPro" id="IPR050964">
    <property type="entry name" value="Striated_Muscle_Regulatory"/>
</dbReference>
<dbReference type="SMART" id="SM00409">
    <property type="entry name" value="IG"/>
    <property type="match status" value="1"/>
</dbReference>
<keyword evidence="7" id="KW-0812">Transmembrane</keyword>
<evidence type="ECO:0000256" key="2">
    <source>
        <dbReference type="ARBA" id="ARBA00022475"/>
    </source>
</evidence>
<dbReference type="PANTHER" id="PTHR13817:SF166">
    <property type="entry name" value="NEURONAL IGCAM-RELATED"/>
    <property type="match status" value="1"/>
</dbReference>
<dbReference type="SUPFAM" id="SSF49265">
    <property type="entry name" value="Fibronectin type III"/>
    <property type="match status" value="2"/>
</dbReference>
<evidence type="ECO:0000256" key="3">
    <source>
        <dbReference type="ARBA" id="ARBA00022737"/>
    </source>
</evidence>
<evidence type="ECO:0000256" key="7">
    <source>
        <dbReference type="SAM" id="Phobius"/>
    </source>
</evidence>